<keyword evidence="3" id="KW-1185">Reference proteome</keyword>
<reference evidence="2 3" key="1">
    <citation type="journal article" date="2018" name="Sci. Rep.">
        <title>Genomic signatures of local adaptation to the degree of environmental predictability in rotifers.</title>
        <authorList>
            <person name="Franch-Gras L."/>
            <person name="Hahn C."/>
            <person name="Garcia-Roger E.M."/>
            <person name="Carmona M.J."/>
            <person name="Serra M."/>
            <person name="Gomez A."/>
        </authorList>
    </citation>
    <scope>NUCLEOTIDE SEQUENCE [LARGE SCALE GENOMIC DNA]</scope>
    <source>
        <strain evidence="2">HYR1</strain>
    </source>
</reference>
<proteinExistence type="predicted"/>
<organism evidence="2 3">
    <name type="scientific">Brachionus plicatilis</name>
    <name type="common">Marine rotifer</name>
    <name type="synonym">Brachionus muelleri</name>
    <dbReference type="NCBI Taxonomy" id="10195"/>
    <lineage>
        <taxon>Eukaryota</taxon>
        <taxon>Metazoa</taxon>
        <taxon>Spiralia</taxon>
        <taxon>Gnathifera</taxon>
        <taxon>Rotifera</taxon>
        <taxon>Eurotatoria</taxon>
        <taxon>Monogononta</taxon>
        <taxon>Pseudotrocha</taxon>
        <taxon>Ploima</taxon>
        <taxon>Brachionidae</taxon>
        <taxon>Brachionus</taxon>
    </lineage>
</organism>
<evidence type="ECO:0000313" key="3">
    <source>
        <dbReference type="Proteomes" id="UP000276133"/>
    </source>
</evidence>
<dbReference type="Proteomes" id="UP000276133">
    <property type="component" value="Unassembled WGS sequence"/>
</dbReference>
<sequence length="90" mass="10228">MHYTYALLKNFHKLKSNQNLFLLKLFFVNCKENKDPLFKAKIKATFLKNMHTLFTVVFLSLSIGLSFSLPNESISTESNDTALPVPSGKC</sequence>
<dbReference type="EMBL" id="REGN01002833">
    <property type="protein sequence ID" value="RNA25930.1"/>
    <property type="molecule type" value="Genomic_DNA"/>
</dbReference>
<accession>A0A3M7RR89</accession>
<evidence type="ECO:0000256" key="1">
    <source>
        <dbReference type="SAM" id="MobiDB-lite"/>
    </source>
</evidence>
<gene>
    <name evidence="2" type="ORF">BpHYR1_029748</name>
</gene>
<dbReference type="AlphaFoldDB" id="A0A3M7RR89"/>
<name>A0A3M7RR89_BRAPC</name>
<feature type="compositionally biased region" description="Polar residues" evidence="1">
    <location>
        <begin position="71"/>
        <end position="81"/>
    </location>
</feature>
<comment type="caution">
    <text evidence="2">The sequence shown here is derived from an EMBL/GenBank/DDBJ whole genome shotgun (WGS) entry which is preliminary data.</text>
</comment>
<evidence type="ECO:0000313" key="2">
    <source>
        <dbReference type="EMBL" id="RNA25930.1"/>
    </source>
</evidence>
<feature type="region of interest" description="Disordered" evidence="1">
    <location>
        <begin position="71"/>
        <end position="90"/>
    </location>
</feature>
<protein>
    <submittedName>
        <fullName evidence="2">Uncharacterized protein</fullName>
    </submittedName>
</protein>